<proteinExistence type="predicted"/>
<dbReference type="AlphaFoldDB" id="A0A0F9TG74"/>
<organism evidence="1">
    <name type="scientific">marine sediment metagenome</name>
    <dbReference type="NCBI Taxonomy" id="412755"/>
    <lineage>
        <taxon>unclassified sequences</taxon>
        <taxon>metagenomes</taxon>
        <taxon>ecological metagenomes</taxon>
    </lineage>
</organism>
<name>A0A0F9TG74_9ZZZZ</name>
<protein>
    <submittedName>
        <fullName evidence="1">Uncharacterized protein</fullName>
    </submittedName>
</protein>
<gene>
    <name evidence="1" type="ORF">LCGC14_0396840</name>
</gene>
<accession>A0A0F9TG74</accession>
<sequence>MKLLLEKLQVVWGSSPVELEKVFGLKRGDISEVTWGSGDNVEIKTSLYLSTNQKKAIETKLGMRIISEE</sequence>
<reference evidence="1" key="1">
    <citation type="journal article" date="2015" name="Nature">
        <title>Complex archaea that bridge the gap between prokaryotes and eukaryotes.</title>
        <authorList>
            <person name="Spang A."/>
            <person name="Saw J.H."/>
            <person name="Jorgensen S.L."/>
            <person name="Zaremba-Niedzwiedzka K."/>
            <person name="Martijn J."/>
            <person name="Lind A.E."/>
            <person name="van Eijk R."/>
            <person name="Schleper C."/>
            <person name="Guy L."/>
            <person name="Ettema T.J."/>
        </authorList>
    </citation>
    <scope>NUCLEOTIDE SEQUENCE</scope>
</reference>
<comment type="caution">
    <text evidence="1">The sequence shown here is derived from an EMBL/GenBank/DDBJ whole genome shotgun (WGS) entry which is preliminary data.</text>
</comment>
<evidence type="ECO:0000313" key="1">
    <source>
        <dbReference type="EMBL" id="KKN73882.1"/>
    </source>
</evidence>
<dbReference type="EMBL" id="LAZR01000336">
    <property type="protein sequence ID" value="KKN73882.1"/>
    <property type="molecule type" value="Genomic_DNA"/>
</dbReference>